<organism evidence="1 2">
    <name type="scientific">Echinococcus canadensis</name>
    <dbReference type="NCBI Taxonomy" id="519352"/>
    <lineage>
        <taxon>Eukaryota</taxon>
        <taxon>Metazoa</taxon>
        <taxon>Spiralia</taxon>
        <taxon>Lophotrochozoa</taxon>
        <taxon>Platyhelminthes</taxon>
        <taxon>Cestoda</taxon>
        <taxon>Eucestoda</taxon>
        <taxon>Cyclophyllidea</taxon>
        <taxon>Taeniidae</taxon>
        <taxon>Echinococcus</taxon>
        <taxon>Echinococcus canadensis group</taxon>
    </lineage>
</organism>
<reference evidence="2" key="1">
    <citation type="submission" date="2022-11" db="UniProtKB">
        <authorList>
            <consortium name="WormBaseParasite"/>
        </authorList>
    </citation>
    <scope>IDENTIFICATION</scope>
</reference>
<sequence>MSPCWKKPSQARIVKLTSEEKGKPRRLNHRFWDNFKISQKRGSQKCKSHFNKSRECRALCSNQVEYIGSVLKFDPRKLIALGVKEFCPILRNSGDKMAAFELKSRFCLHDLKLRFE</sequence>
<evidence type="ECO:0000313" key="2">
    <source>
        <dbReference type="WBParaSite" id="maker-E.canG7_contigs_6354-snap-gene-0.7-mRNA-1"/>
    </source>
</evidence>
<name>A0A915EX58_9CEST</name>
<dbReference type="AlphaFoldDB" id="A0A915EX58"/>
<protein>
    <submittedName>
        <fullName evidence="2">Uncharacterized protein</fullName>
    </submittedName>
</protein>
<dbReference type="Proteomes" id="UP000887562">
    <property type="component" value="Unplaced"/>
</dbReference>
<evidence type="ECO:0000313" key="1">
    <source>
        <dbReference type="Proteomes" id="UP000887562"/>
    </source>
</evidence>
<proteinExistence type="predicted"/>
<accession>A0A915EX58</accession>
<keyword evidence="1" id="KW-1185">Reference proteome</keyword>
<dbReference type="WBParaSite" id="maker-E.canG7_contigs_6354-snap-gene-0.7-mRNA-1">
    <property type="protein sequence ID" value="maker-E.canG7_contigs_6354-snap-gene-0.7-mRNA-1"/>
    <property type="gene ID" value="EcG7_08028"/>
</dbReference>